<dbReference type="EMBL" id="NVWI01000012">
    <property type="protein sequence ID" value="PCJ39787.1"/>
    <property type="molecule type" value="Genomic_DNA"/>
</dbReference>
<dbReference type="SUPFAM" id="SSF46785">
    <property type="entry name" value="Winged helix' DNA-binding domain"/>
    <property type="match status" value="1"/>
</dbReference>
<dbReference type="InterPro" id="IPR036388">
    <property type="entry name" value="WH-like_DNA-bd_sf"/>
</dbReference>
<dbReference type="Proteomes" id="UP000228987">
    <property type="component" value="Unassembled WGS sequence"/>
</dbReference>
<dbReference type="GO" id="GO:0006950">
    <property type="term" value="P:response to stress"/>
    <property type="evidence" value="ECO:0007669"/>
    <property type="project" value="TreeGrafter"/>
</dbReference>
<evidence type="ECO:0000313" key="2">
    <source>
        <dbReference type="EMBL" id="PCJ39787.1"/>
    </source>
</evidence>
<evidence type="ECO:0000313" key="3">
    <source>
        <dbReference type="Proteomes" id="UP000228987"/>
    </source>
</evidence>
<evidence type="ECO:0000259" key="1">
    <source>
        <dbReference type="PROSITE" id="PS50995"/>
    </source>
</evidence>
<dbReference type="InterPro" id="IPR039422">
    <property type="entry name" value="MarR/SlyA-like"/>
</dbReference>
<protein>
    <recommendedName>
        <fullName evidence="1">HTH marR-type domain-containing protein</fullName>
    </recommendedName>
</protein>
<sequence>MKKIELRQDHSKAETIGLLLRGLGMSVRQATEETSIKAGMNISYSQYTAMFGLTAHTGSTGAELARWGKVSAQSMNKVLRRLESQGLAERTPHPKNKRSECWSLTKEGNQYITSATVIIDSVFSRMISDFNAKETDNLIDYLRRCSANLGATVDEHQPLPLPPR</sequence>
<dbReference type="InterPro" id="IPR036390">
    <property type="entry name" value="WH_DNA-bd_sf"/>
</dbReference>
<dbReference type="Pfam" id="PF12802">
    <property type="entry name" value="MarR_2"/>
    <property type="match status" value="1"/>
</dbReference>
<dbReference type="PROSITE" id="PS50995">
    <property type="entry name" value="HTH_MARR_2"/>
    <property type="match status" value="1"/>
</dbReference>
<gene>
    <name evidence="2" type="ORF">COA71_12940</name>
</gene>
<feature type="domain" description="HTH marR-type" evidence="1">
    <location>
        <begin position="13"/>
        <end position="147"/>
    </location>
</feature>
<reference evidence="3" key="1">
    <citation type="submission" date="2017-08" db="EMBL/GenBank/DDBJ databases">
        <title>A dynamic microbial community with high functional redundancy inhabits the cold, oxic subseafloor aquifer.</title>
        <authorList>
            <person name="Tully B.J."/>
            <person name="Wheat C.G."/>
            <person name="Glazer B.T."/>
            <person name="Huber J.A."/>
        </authorList>
    </citation>
    <scope>NUCLEOTIDE SEQUENCE [LARGE SCALE GENOMIC DNA]</scope>
</reference>
<dbReference type="SMART" id="SM00347">
    <property type="entry name" value="HTH_MARR"/>
    <property type="match status" value="1"/>
</dbReference>
<accession>A0A2A5C7J9</accession>
<dbReference type="Gene3D" id="1.10.10.10">
    <property type="entry name" value="Winged helix-like DNA-binding domain superfamily/Winged helix DNA-binding domain"/>
    <property type="match status" value="1"/>
</dbReference>
<dbReference type="PANTHER" id="PTHR33164">
    <property type="entry name" value="TRANSCRIPTIONAL REGULATOR, MARR FAMILY"/>
    <property type="match status" value="1"/>
</dbReference>
<comment type="caution">
    <text evidence="2">The sequence shown here is derived from an EMBL/GenBank/DDBJ whole genome shotgun (WGS) entry which is preliminary data.</text>
</comment>
<dbReference type="PANTHER" id="PTHR33164:SF43">
    <property type="entry name" value="HTH-TYPE TRANSCRIPTIONAL REPRESSOR YETL"/>
    <property type="match status" value="1"/>
</dbReference>
<organism evidence="2 3">
    <name type="scientific">SAR86 cluster bacterium</name>
    <dbReference type="NCBI Taxonomy" id="2030880"/>
    <lineage>
        <taxon>Bacteria</taxon>
        <taxon>Pseudomonadati</taxon>
        <taxon>Pseudomonadota</taxon>
        <taxon>Gammaproteobacteria</taxon>
        <taxon>SAR86 cluster</taxon>
    </lineage>
</organism>
<proteinExistence type="predicted"/>
<dbReference type="GO" id="GO:0003700">
    <property type="term" value="F:DNA-binding transcription factor activity"/>
    <property type="evidence" value="ECO:0007669"/>
    <property type="project" value="InterPro"/>
</dbReference>
<name>A0A2A5C7J9_9GAMM</name>
<dbReference type="InterPro" id="IPR000835">
    <property type="entry name" value="HTH_MarR-typ"/>
</dbReference>
<dbReference type="AlphaFoldDB" id="A0A2A5C7J9"/>